<evidence type="ECO:0000256" key="1">
    <source>
        <dbReference type="SAM" id="MobiDB-lite"/>
    </source>
</evidence>
<dbReference type="Proteomes" id="UP000015100">
    <property type="component" value="Unassembled WGS sequence"/>
</dbReference>
<feature type="compositionally biased region" description="Polar residues" evidence="1">
    <location>
        <begin position="69"/>
        <end position="78"/>
    </location>
</feature>
<reference evidence="2 3" key="1">
    <citation type="journal article" date="2013" name="PLoS Genet.">
        <title>Genomic mechanisms accounting for the adaptation to parasitism in nematode-trapping fungi.</title>
        <authorList>
            <person name="Meerupati T."/>
            <person name="Andersson K.M."/>
            <person name="Friman E."/>
            <person name="Kumar D."/>
            <person name="Tunlid A."/>
            <person name="Ahren D."/>
        </authorList>
    </citation>
    <scope>NUCLEOTIDE SEQUENCE [LARGE SCALE GENOMIC DNA]</scope>
    <source>
        <strain evidence="2 3">CBS 200.50</strain>
    </source>
</reference>
<proteinExistence type="predicted"/>
<dbReference type="EMBL" id="AQGS01001030">
    <property type="protein sequence ID" value="EPS35766.1"/>
    <property type="molecule type" value="Genomic_DNA"/>
</dbReference>
<comment type="caution">
    <text evidence="2">The sequence shown here is derived from an EMBL/GenBank/DDBJ whole genome shotgun (WGS) entry which is preliminary data.</text>
</comment>
<gene>
    <name evidence="2" type="ORF">H072_10761</name>
</gene>
<protein>
    <submittedName>
        <fullName evidence="2">Uncharacterized protein</fullName>
    </submittedName>
</protein>
<sequence length="143" mass="16249">MVLCYAHAQLDDSFDEEYEVANYNLAQAAELQTASRYEQQQQHIQQAAPPLPQQQQNYQNYNYSYKQMVPNSTLTHAHTQQHHNHSSDPMQIDNLVGPNLAFAPSPSNSRKQLKRSCDFDYESAAAHHSADASGNKRIKQVAF</sequence>
<feature type="region of interest" description="Disordered" evidence="1">
    <location>
        <begin position="37"/>
        <end position="114"/>
    </location>
</feature>
<name>S8A3R1_DACHA</name>
<dbReference type="HOGENOM" id="CLU_150784_0_0_1"/>
<dbReference type="OrthoDB" id="5404882at2759"/>
<keyword evidence="3" id="KW-1185">Reference proteome</keyword>
<organism evidence="2 3">
    <name type="scientific">Dactylellina haptotyla (strain CBS 200.50)</name>
    <name type="common">Nematode-trapping fungus</name>
    <name type="synonym">Monacrosporium haptotylum</name>
    <dbReference type="NCBI Taxonomy" id="1284197"/>
    <lineage>
        <taxon>Eukaryota</taxon>
        <taxon>Fungi</taxon>
        <taxon>Dikarya</taxon>
        <taxon>Ascomycota</taxon>
        <taxon>Pezizomycotina</taxon>
        <taxon>Orbiliomycetes</taxon>
        <taxon>Orbiliales</taxon>
        <taxon>Orbiliaceae</taxon>
        <taxon>Dactylellina</taxon>
    </lineage>
</organism>
<evidence type="ECO:0000313" key="3">
    <source>
        <dbReference type="Proteomes" id="UP000015100"/>
    </source>
</evidence>
<feature type="compositionally biased region" description="Low complexity" evidence="1">
    <location>
        <begin position="39"/>
        <end position="63"/>
    </location>
</feature>
<reference evidence="3" key="2">
    <citation type="submission" date="2013-04" db="EMBL/GenBank/DDBJ databases">
        <title>Genomic mechanisms accounting for the adaptation to parasitism in nematode-trapping fungi.</title>
        <authorList>
            <person name="Ahren D.G."/>
        </authorList>
    </citation>
    <scope>NUCLEOTIDE SEQUENCE [LARGE SCALE GENOMIC DNA]</scope>
    <source>
        <strain evidence="3">CBS 200.50</strain>
    </source>
</reference>
<dbReference type="AlphaFoldDB" id="S8A3R1"/>
<evidence type="ECO:0000313" key="2">
    <source>
        <dbReference type="EMBL" id="EPS35766.1"/>
    </source>
</evidence>
<dbReference type="OMA" id="EYEVANY"/>
<accession>S8A3R1</accession>